<reference evidence="3" key="1">
    <citation type="submission" date="2022-11" db="UniProtKB">
        <authorList>
            <consortium name="WormBaseParasite"/>
        </authorList>
    </citation>
    <scope>IDENTIFICATION</scope>
</reference>
<dbReference type="AlphaFoldDB" id="A0A914YGU5"/>
<proteinExistence type="predicted"/>
<protein>
    <submittedName>
        <fullName evidence="3">Pertactin central region domain-containing protein</fullName>
    </submittedName>
</protein>
<dbReference type="Proteomes" id="UP000887577">
    <property type="component" value="Unplaced"/>
</dbReference>
<keyword evidence="2" id="KW-1185">Reference proteome</keyword>
<dbReference type="WBParaSite" id="PSU_v2.g18014.t1">
    <property type="protein sequence ID" value="PSU_v2.g18014.t1"/>
    <property type="gene ID" value="PSU_v2.g18014"/>
</dbReference>
<dbReference type="Gene3D" id="2.160.20.20">
    <property type="match status" value="1"/>
</dbReference>
<organism evidence="2 3">
    <name type="scientific">Panagrolaimus superbus</name>
    <dbReference type="NCBI Taxonomy" id="310955"/>
    <lineage>
        <taxon>Eukaryota</taxon>
        <taxon>Metazoa</taxon>
        <taxon>Ecdysozoa</taxon>
        <taxon>Nematoda</taxon>
        <taxon>Chromadorea</taxon>
        <taxon>Rhabditida</taxon>
        <taxon>Tylenchina</taxon>
        <taxon>Panagrolaimomorpha</taxon>
        <taxon>Panagrolaimoidea</taxon>
        <taxon>Panagrolaimidae</taxon>
        <taxon>Panagrolaimus</taxon>
    </lineage>
</organism>
<evidence type="ECO:0000313" key="2">
    <source>
        <dbReference type="Proteomes" id="UP000887577"/>
    </source>
</evidence>
<name>A0A914YGU5_9BILA</name>
<sequence>MTPAGNTPGNINLGNDVTVNVNDASGYAKGIIIQGKNSSLTANRLTVDVVGQTSAIGINLIGDYTHADLGTGSTIKSNDDGIIIGHSSTLTATQFTIENSNGLQRHGDKRTENSVVDLGTNSTIKTNGDNAHGLWSFGQVSANALTVDVTGAAANGVEVRGGTTTIGADSHISSAQGGGLVTSGSDAIINFTGHGSATNSIFSGGSYGASAQTATAVVNMQNTDITVDRNGSLALGLWALSGGRITGDSLAITGAAGARGIYAMTNSQIDLTSDLVIDMSTPDQMAIATQHDDGYAASRINASGRMLINGSVLSKGGLINLDMHPGSVWTGSSLSDNVNGGKLDVAMNNSVWNVTSNSNLDTLALSHSTVDFASHGSTAGTFATLNVENLSGNSTFIMRADVVGEGNGVNNKGDFIEYQRE</sequence>
<feature type="domain" description="Pertactin central region" evidence="1">
    <location>
        <begin position="360"/>
        <end position="414"/>
    </location>
</feature>
<dbReference type="InterPro" id="IPR004899">
    <property type="entry name" value="Pertactin_central"/>
</dbReference>
<dbReference type="Pfam" id="PF03212">
    <property type="entry name" value="Pertactin"/>
    <property type="match status" value="1"/>
</dbReference>
<dbReference type="InterPro" id="IPR011050">
    <property type="entry name" value="Pectin_lyase_fold/virulence"/>
</dbReference>
<accession>A0A914YGU5</accession>
<dbReference type="SUPFAM" id="SSF51126">
    <property type="entry name" value="Pectin lyase-like"/>
    <property type="match status" value="1"/>
</dbReference>
<evidence type="ECO:0000259" key="1">
    <source>
        <dbReference type="Pfam" id="PF03212"/>
    </source>
</evidence>
<dbReference type="InterPro" id="IPR012332">
    <property type="entry name" value="Autotransporter_pectin_lyase_C"/>
</dbReference>
<evidence type="ECO:0000313" key="3">
    <source>
        <dbReference type="WBParaSite" id="PSU_v2.g18014.t1"/>
    </source>
</evidence>